<accession>A0A067CKN0</accession>
<dbReference type="PANTHER" id="PTHR23011:SF28">
    <property type="entry name" value="CYCLIC NUCLEOTIDE-BINDING DOMAIN CONTAINING PROTEIN"/>
    <property type="match status" value="1"/>
</dbReference>
<dbReference type="SUPFAM" id="SSF51206">
    <property type="entry name" value="cAMP-binding domain-like"/>
    <property type="match status" value="3"/>
</dbReference>
<gene>
    <name evidence="2" type="ORF">SPRG_07588</name>
</gene>
<dbReference type="InterPro" id="IPR014710">
    <property type="entry name" value="RmlC-like_jellyroll"/>
</dbReference>
<dbReference type="SMART" id="SM00100">
    <property type="entry name" value="cNMP"/>
    <property type="match status" value="2"/>
</dbReference>
<feature type="domain" description="Cyclic nucleotide-binding" evidence="1">
    <location>
        <begin position="585"/>
        <end position="706"/>
    </location>
</feature>
<dbReference type="PANTHER" id="PTHR23011">
    <property type="entry name" value="CYCLIC NUCLEOTIDE-BINDING DOMAIN CONTAINING PROTEIN"/>
    <property type="match status" value="1"/>
</dbReference>
<sequence length="742" mass="82041">MVAADDTTSGTQRKVSASASYRLVGTIPSGEVYGDRHLWNGTNKRVDDSLHHWLLQRPFVTMLRAMESSDVVLIDRAEFALVLHTDCSDRPLLEVASIPPMERRPLDRAALHRWCIWQAGLQQLPDAIVDRLVEVMTVLSFPAQKHVYNQASEVDATYFLVSGAVSLHGHAERPPRTVLPGDFFGHDAPPGHYRRLDIASTTEPSVLLKIPRSACALWLDGLLPGLPLCASSLLAKCPLGRFAAREDVENVTRLLHNLGLLTHVPLYLRLELVPYLVLQHVAEGDVVCAEDREDVDPIFVIVLRGQLGAYSREHIDACPDALEGHPLCQSSSQLEPAPATESDHPLGAAYGRRIHTFRRGDVLQTHGAVDENGDRILPMTILAHTASTLFVLRAQDVTSTLQRLGEPTKTMYIFLDGIATASKIHTKHILSPVDLPLTTAVSAVAPMRDITSNFKTTSKTLMAPRHEKRSKSVLPTIMKLSKRIPACKEVLATDSPNRRVSASSLSTSLHTCWTFKAGDVYGGEIVFATPATSMAKAHWVRANVKVAEGIMGQDTAKKPRFWHLVEQAVSQRIKLIIKHLANMTIFQSMSDETMSNIVASAKYDTFEKGQWIYAHGDAPKRYYVVVSGKVSLFSSLPSLEHVALKRVGPGHGFGEFEILTNQMTRNLSAMAHDTTQLISFTAQTFTELWEAATLTTMRREVSFFQTLGWASRLDLDRIGHLYHAMTEVVYTKSAGTASHFIA</sequence>
<proteinExistence type="predicted"/>
<dbReference type="EMBL" id="KK583218">
    <property type="protein sequence ID" value="KDO27342.1"/>
    <property type="molecule type" value="Genomic_DNA"/>
</dbReference>
<dbReference type="InterPro" id="IPR000595">
    <property type="entry name" value="cNMP-bd_dom"/>
</dbReference>
<dbReference type="Gene3D" id="2.60.120.10">
    <property type="entry name" value="Jelly Rolls"/>
    <property type="match status" value="3"/>
</dbReference>
<dbReference type="InterPro" id="IPR018490">
    <property type="entry name" value="cNMP-bd_dom_sf"/>
</dbReference>
<dbReference type="OrthoDB" id="75276at2759"/>
<feature type="domain" description="Cyclic nucleotide-binding" evidence="1">
    <location>
        <begin position="120"/>
        <end position="188"/>
    </location>
</feature>
<dbReference type="KEGG" id="spar:SPRG_07588"/>
<dbReference type="CDD" id="cd00038">
    <property type="entry name" value="CAP_ED"/>
    <property type="match status" value="2"/>
</dbReference>
<reference evidence="2 3" key="1">
    <citation type="journal article" date="2013" name="PLoS Genet.">
        <title>Distinctive expansion of potential virulence genes in the genome of the oomycete fish pathogen Saprolegnia parasitica.</title>
        <authorList>
            <person name="Jiang R.H."/>
            <person name="de Bruijn I."/>
            <person name="Haas B.J."/>
            <person name="Belmonte R."/>
            <person name="Lobach L."/>
            <person name="Christie J."/>
            <person name="van den Ackerveken G."/>
            <person name="Bottin A."/>
            <person name="Bulone V."/>
            <person name="Diaz-Moreno S.M."/>
            <person name="Dumas B."/>
            <person name="Fan L."/>
            <person name="Gaulin E."/>
            <person name="Govers F."/>
            <person name="Grenville-Briggs L.J."/>
            <person name="Horner N.R."/>
            <person name="Levin J.Z."/>
            <person name="Mammella M."/>
            <person name="Meijer H.J."/>
            <person name="Morris P."/>
            <person name="Nusbaum C."/>
            <person name="Oome S."/>
            <person name="Phillips A.J."/>
            <person name="van Rooyen D."/>
            <person name="Rzeszutek E."/>
            <person name="Saraiva M."/>
            <person name="Secombes C.J."/>
            <person name="Seidl M.F."/>
            <person name="Snel B."/>
            <person name="Stassen J.H."/>
            <person name="Sykes S."/>
            <person name="Tripathy S."/>
            <person name="van den Berg H."/>
            <person name="Vega-Arreguin J.C."/>
            <person name="Wawra S."/>
            <person name="Young S.K."/>
            <person name="Zeng Q."/>
            <person name="Dieguez-Uribeondo J."/>
            <person name="Russ C."/>
            <person name="Tyler B.M."/>
            <person name="van West P."/>
        </authorList>
    </citation>
    <scope>NUCLEOTIDE SEQUENCE [LARGE SCALE GENOMIC DNA]</scope>
    <source>
        <strain evidence="2 3">CBS 223.65</strain>
    </source>
</reference>
<dbReference type="AlphaFoldDB" id="A0A067CKN0"/>
<dbReference type="PROSITE" id="PS50042">
    <property type="entry name" value="CNMP_BINDING_3"/>
    <property type="match status" value="2"/>
</dbReference>
<evidence type="ECO:0000259" key="1">
    <source>
        <dbReference type="PROSITE" id="PS50042"/>
    </source>
</evidence>
<dbReference type="RefSeq" id="XP_012202111.1">
    <property type="nucleotide sequence ID" value="XM_012346721.1"/>
</dbReference>
<evidence type="ECO:0000313" key="3">
    <source>
        <dbReference type="Proteomes" id="UP000030745"/>
    </source>
</evidence>
<dbReference type="STRING" id="695850.A0A067CKN0"/>
<dbReference type="Proteomes" id="UP000030745">
    <property type="component" value="Unassembled WGS sequence"/>
</dbReference>
<dbReference type="Pfam" id="PF00027">
    <property type="entry name" value="cNMP_binding"/>
    <property type="match status" value="1"/>
</dbReference>
<organism evidence="2 3">
    <name type="scientific">Saprolegnia parasitica (strain CBS 223.65)</name>
    <dbReference type="NCBI Taxonomy" id="695850"/>
    <lineage>
        <taxon>Eukaryota</taxon>
        <taxon>Sar</taxon>
        <taxon>Stramenopiles</taxon>
        <taxon>Oomycota</taxon>
        <taxon>Saprolegniomycetes</taxon>
        <taxon>Saprolegniales</taxon>
        <taxon>Saprolegniaceae</taxon>
        <taxon>Saprolegnia</taxon>
    </lineage>
</organism>
<protein>
    <recommendedName>
        <fullName evidence="1">Cyclic nucleotide-binding domain-containing protein</fullName>
    </recommendedName>
</protein>
<dbReference type="GeneID" id="24129855"/>
<dbReference type="VEuPathDB" id="FungiDB:SPRG_07588"/>
<name>A0A067CKN0_SAPPC</name>
<evidence type="ECO:0000313" key="2">
    <source>
        <dbReference type="EMBL" id="KDO27342.1"/>
    </source>
</evidence>
<keyword evidence="3" id="KW-1185">Reference proteome</keyword>